<evidence type="ECO:0000313" key="3">
    <source>
        <dbReference type="EMBL" id="KAL3776577.1"/>
    </source>
</evidence>
<dbReference type="SUPFAM" id="SSF56219">
    <property type="entry name" value="DNase I-like"/>
    <property type="match status" value="1"/>
</dbReference>
<dbReference type="Pfam" id="PF03372">
    <property type="entry name" value="Exo_endo_phos"/>
    <property type="match status" value="1"/>
</dbReference>
<gene>
    <name evidence="3" type="ORF">HJC23_008049</name>
</gene>
<reference evidence="3 4" key="1">
    <citation type="journal article" date="2020" name="G3 (Bethesda)">
        <title>Improved Reference Genome for Cyclotella cryptica CCMP332, a Model for Cell Wall Morphogenesis, Salinity Adaptation, and Lipid Production in Diatoms (Bacillariophyta).</title>
        <authorList>
            <person name="Roberts W.R."/>
            <person name="Downey K.M."/>
            <person name="Ruck E.C."/>
            <person name="Traller J.C."/>
            <person name="Alverson A.J."/>
        </authorList>
    </citation>
    <scope>NUCLEOTIDE SEQUENCE [LARGE SCALE GENOMIC DNA]</scope>
    <source>
        <strain evidence="3 4">CCMP332</strain>
    </source>
</reference>
<feature type="region of interest" description="Disordered" evidence="1">
    <location>
        <begin position="279"/>
        <end position="303"/>
    </location>
</feature>
<keyword evidence="4" id="KW-1185">Reference proteome</keyword>
<dbReference type="EMBL" id="JABMIG020000485">
    <property type="protein sequence ID" value="KAL3776577.1"/>
    <property type="molecule type" value="Genomic_DNA"/>
</dbReference>
<proteinExistence type="predicted"/>
<protein>
    <recommendedName>
        <fullName evidence="2">Endonuclease/exonuclease/phosphatase domain-containing protein</fullName>
    </recommendedName>
</protein>
<evidence type="ECO:0000313" key="4">
    <source>
        <dbReference type="Proteomes" id="UP001516023"/>
    </source>
</evidence>
<dbReference type="InterPro" id="IPR005135">
    <property type="entry name" value="Endo/exonuclease/phosphatase"/>
</dbReference>
<dbReference type="PANTHER" id="PTHR12121">
    <property type="entry name" value="CARBON CATABOLITE REPRESSOR PROTEIN 4"/>
    <property type="match status" value="1"/>
</dbReference>
<dbReference type="Gene3D" id="3.60.10.10">
    <property type="entry name" value="Endonuclease/exonuclease/phosphatase"/>
    <property type="match status" value="1"/>
</dbReference>
<dbReference type="InterPro" id="IPR050410">
    <property type="entry name" value="CCR4/nocturin_mRNA_transcr"/>
</dbReference>
<dbReference type="InterPro" id="IPR036691">
    <property type="entry name" value="Endo/exonu/phosph_ase_sf"/>
</dbReference>
<evidence type="ECO:0000259" key="2">
    <source>
        <dbReference type="Pfam" id="PF03372"/>
    </source>
</evidence>
<comment type="caution">
    <text evidence="3">The sequence shown here is derived from an EMBL/GenBank/DDBJ whole genome shotgun (WGS) entry which is preliminary data.</text>
</comment>
<feature type="compositionally biased region" description="Basic and acidic residues" evidence="1">
    <location>
        <begin position="286"/>
        <end position="303"/>
    </location>
</feature>
<accession>A0ABD3NLD0</accession>
<dbReference type="Proteomes" id="UP001516023">
    <property type="component" value="Unassembled WGS sequence"/>
</dbReference>
<name>A0ABD3NLD0_9STRA</name>
<evidence type="ECO:0000256" key="1">
    <source>
        <dbReference type="SAM" id="MobiDB-lite"/>
    </source>
</evidence>
<sequence length="399" mass="45091">MYLPPLSAEDEYISSWEYRRSLIKDRVGRVDADIVCLQEVSPLTFEDDFEFMTEHLGYDGVELFHKGRFRPATFWKKSRVELVSPAQHKDRTLLTTFRLLDTDTTRPNESVSSENWHVLNCHLQAGKQGGRRVRQIVEGVSAAYKLAKKLKVCGDFNGGEESGAVHYLEKGSVGPDFIEDGESVEWMNGCPPPTLVVPELISLIIDQGKIETCYINPQFSADTIDRFQRIYERFASVPSDGKSMQMGKLDVERWLTAINGRVGRGSEFRSAAKSMGWVEPSSELEGSGRESNKRESTTYKSTERSRINIPEEGILSLEDFVGVYLEELRQGKFWGIAWDLAALGEPLPVENVFTARYDRMYCSKSLFPAAVLHFHCKNPCPNKSEPSDHLPVAASFTRL</sequence>
<organism evidence="3 4">
    <name type="scientific">Cyclotella cryptica</name>
    <dbReference type="NCBI Taxonomy" id="29204"/>
    <lineage>
        <taxon>Eukaryota</taxon>
        <taxon>Sar</taxon>
        <taxon>Stramenopiles</taxon>
        <taxon>Ochrophyta</taxon>
        <taxon>Bacillariophyta</taxon>
        <taxon>Coscinodiscophyceae</taxon>
        <taxon>Thalassiosirophycidae</taxon>
        <taxon>Stephanodiscales</taxon>
        <taxon>Stephanodiscaceae</taxon>
        <taxon>Cyclotella</taxon>
    </lineage>
</organism>
<feature type="domain" description="Endonuclease/exonuclease/phosphatase" evidence="2">
    <location>
        <begin position="14"/>
        <end position="389"/>
    </location>
</feature>
<dbReference type="PANTHER" id="PTHR12121:SF34">
    <property type="entry name" value="PROTEIN ANGEL"/>
    <property type="match status" value="1"/>
</dbReference>
<dbReference type="AlphaFoldDB" id="A0ABD3NLD0"/>